<proteinExistence type="predicted"/>
<reference evidence="1 2" key="1">
    <citation type="journal article" date="2000" name="Nature">
        <title>The genome sequence of the plant pathogen Xylella fastidiosa.</title>
        <authorList>
            <person name="Simpson A.J."/>
            <person name="Reinach F.C."/>
            <person name="Arruda P."/>
            <person name="Abreu F.A."/>
            <person name="Acencio M."/>
            <person name="Alvarenga R."/>
            <person name="Alves L.M."/>
            <person name="Araya J.E."/>
            <person name="Baia G.S."/>
            <person name="Baptista C.S."/>
            <person name="Barros M.H."/>
            <person name="Bonaccorsi E.D."/>
            <person name="Bordin S."/>
            <person name="Bove J.M."/>
            <person name="Briones M.R."/>
            <person name="Bueno M.R."/>
            <person name="Camargo A.A."/>
            <person name="Camargo L.E."/>
            <person name="Carraro D.M."/>
            <person name="Carrer H."/>
            <person name="Colauto N.B."/>
            <person name="Colombo C."/>
            <person name="Costa F.F."/>
            <person name="Costa M.C."/>
            <person name="Costa-Neto C.M."/>
            <person name="Coutinho L.L."/>
            <person name="Cristofani M."/>
            <person name="Dias-Neto E."/>
            <person name="Docena C."/>
            <person name="El-Dorry H."/>
            <person name="Facincani A.P."/>
            <person name="Ferreira A.J."/>
            <person name="Ferreira V.C."/>
            <person name="Ferro J.A."/>
            <person name="Fraga J.S."/>
            <person name="Franca S.C."/>
            <person name="Franco M.C."/>
            <person name="Frohme M."/>
            <person name="Furlan L.R."/>
            <person name="Garnier M."/>
            <person name="Goldman G.H."/>
            <person name="Goldman M.H."/>
            <person name="Gomes S.L."/>
            <person name="Gruber A."/>
            <person name="Ho P.L."/>
            <person name="Hoheisel J.D."/>
            <person name="Junqueira M.L."/>
            <person name="Kemper E.L."/>
            <person name="Kitajima J.P."/>
            <person name="Krieger J.E."/>
            <person name="Kuramae E.E."/>
            <person name="Laigret F."/>
            <person name="Lambais M.R."/>
            <person name="Leite L.C."/>
            <person name="Lemos E.G."/>
            <person name="Lemos M.V."/>
            <person name="Lopes S.A."/>
            <person name="Lopes C.R."/>
            <person name="Machado J.A."/>
            <person name="Machado M.A."/>
            <person name="Madeira A.M."/>
            <person name="Madeira H.M."/>
            <person name="Marino C.L."/>
            <person name="Marques M.V."/>
            <person name="Martins E.A."/>
            <person name="Martins E.M."/>
            <person name="Matsukuma A.Y."/>
            <person name="Menck C.F."/>
            <person name="Miracca E.C."/>
            <person name="Miyaki C.Y."/>
            <person name="Monteriro-Vitorello C.B."/>
            <person name="Moon D.H."/>
            <person name="Nagai M.A."/>
            <person name="Nascimento A.L."/>
            <person name="Netto L.E."/>
            <person name="Nhani A.Jr."/>
            <person name="Nobrega F.G."/>
            <person name="Nunes L.R."/>
            <person name="Oliveira M.A."/>
            <person name="de Oliveira M.C."/>
            <person name="de Oliveira R.C."/>
            <person name="Palmieri D.A."/>
            <person name="Paris A."/>
            <person name="Peixoto B.R."/>
            <person name="Pereira G.A."/>
            <person name="Pereira H.A.Jr."/>
            <person name="Pesquero J.B."/>
            <person name="Quaggio R.B."/>
            <person name="Roberto P.G."/>
            <person name="Rodrigues V."/>
            <person name="de M Rosa A.J."/>
            <person name="de Rosa V.E.Jr."/>
            <person name="de Sa R.G."/>
            <person name="Santelli R.V."/>
            <person name="Sawasaki H.E."/>
            <person name="da Silva A.C."/>
            <person name="da Silva A.M."/>
            <person name="da Silva F.R."/>
            <person name="da Silva W.A.Jr."/>
            <person name="da Silveira J.F."/>
            <person name="Silvestri M.L."/>
            <person name="Siqueira W.J."/>
            <person name="de Souza A.A."/>
            <person name="de Souza A.P."/>
            <person name="Terenzi M.F."/>
            <person name="Truffi D."/>
            <person name="Tsai S.M."/>
            <person name="Tsuhako M.H."/>
            <person name="Vallada H."/>
            <person name="Van Sluys M.A."/>
            <person name="Verjovski-Almeida S."/>
            <person name="Vettore A.L."/>
            <person name="Zago M.A."/>
            <person name="Zatz M."/>
            <person name="Meidanis J."/>
            <person name="Setubal J.C."/>
        </authorList>
    </citation>
    <scope>NUCLEOTIDE SEQUENCE [LARGE SCALE GENOMIC DNA]</scope>
    <source>
        <strain evidence="1 2">9a5c</strain>
    </source>
</reference>
<evidence type="ECO:0000313" key="1">
    <source>
        <dbReference type="EMBL" id="AAF84275.1"/>
    </source>
</evidence>
<accession>Q9PDB3</accession>
<dbReference type="STRING" id="160492.XF_1466"/>
<gene>
    <name evidence="1" type="ordered locus">XF_1466</name>
</gene>
<evidence type="ECO:0000313" key="2">
    <source>
        <dbReference type="Proteomes" id="UP000000812"/>
    </source>
</evidence>
<protein>
    <submittedName>
        <fullName evidence="1">Uncharacterized protein</fullName>
    </submittedName>
</protein>
<dbReference type="Proteomes" id="UP000000812">
    <property type="component" value="Chromosome"/>
</dbReference>
<dbReference type="EMBL" id="AE003849">
    <property type="protein sequence ID" value="AAF84275.1"/>
    <property type="molecule type" value="Genomic_DNA"/>
</dbReference>
<dbReference type="AlphaFoldDB" id="Q9PDB3"/>
<organism evidence="1 2">
    <name type="scientific">Xylella fastidiosa (strain 9a5c)</name>
    <dbReference type="NCBI Taxonomy" id="160492"/>
    <lineage>
        <taxon>Bacteria</taxon>
        <taxon>Pseudomonadati</taxon>
        <taxon>Pseudomonadota</taxon>
        <taxon>Gammaproteobacteria</taxon>
        <taxon>Lysobacterales</taxon>
        <taxon>Lysobacteraceae</taxon>
        <taxon>Xylella</taxon>
    </lineage>
</organism>
<dbReference type="HOGENOM" id="CLU_3142414_0_0_6"/>
<sequence>MNESTRYLRTHLRTPRNAGIELTQPLTPLSIKSHTKINALRLPNLSGLI</sequence>
<dbReference type="PIR" id="G82678">
    <property type="entry name" value="G82678"/>
</dbReference>
<dbReference type="KEGG" id="xfa:XF_1466"/>
<name>Q9PDB3_XYLFA</name>